<dbReference type="GO" id="GO:0009401">
    <property type="term" value="P:phosphoenolpyruvate-dependent sugar phosphotransferase system"/>
    <property type="evidence" value="ECO:0007669"/>
    <property type="project" value="UniProtKB-KW"/>
</dbReference>
<feature type="transmembrane region" description="Helical" evidence="9">
    <location>
        <begin position="233"/>
        <end position="253"/>
    </location>
</feature>
<evidence type="ECO:0000256" key="5">
    <source>
        <dbReference type="ARBA" id="ARBA00022683"/>
    </source>
</evidence>
<dbReference type="GO" id="GO:0008982">
    <property type="term" value="F:protein-N(PI)-phosphohistidine-sugar phosphotransferase activity"/>
    <property type="evidence" value="ECO:0007669"/>
    <property type="project" value="InterPro"/>
</dbReference>
<evidence type="ECO:0000313" key="12">
    <source>
        <dbReference type="EMBL" id="PXX78590.1"/>
    </source>
</evidence>
<feature type="transmembrane region" description="Helical" evidence="9">
    <location>
        <begin position="331"/>
        <end position="352"/>
    </location>
</feature>
<evidence type="ECO:0000256" key="4">
    <source>
        <dbReference type="ARBA" id="ARBA00022597"/>
    </source>
</evidence>
<evidence type="ECO:0000256" key="6">
    <source>
        <dbReference type="ARBA" id="ARBA00022692"/>
    </source>
</evidence>
<proteinExistence type="predicted"/>
<dbReference type="InterPro" id="IPR050864">
    <property type="entry name" value="Bacterial_PTS_Sugar_Transport"/>
</dbReference>
<evidence type="ECO:0000313" key="13">
    <source>
        <dbReference type="Proteomes" id="UP000247612"/>
    </source>
</evidence>
<dbReference type="Proteomes" id="UP000247612">
    <property type="component" value="Unassembled WGS sequence"/>
</dbReference>
<keyword evidence="5" id="KW-0598">Phosphotransferase system</keyword>
<keyword evidence="7 9" id="KW-1133">Transmembrane helix</keyword>
<evidence type="ECO:0000256" key="2">
    <source>
        <dbReference type="ARBA" id="ARBA00022448"/>
    </source>
</evidence>
<dbReference type="GO" id="GO:0090563">
    <property type="term" value="F:protein-phosphocysteine-sugar phosphotransferase activity"/>
    <property type="evidence" value="ECO:0007669"/>
    <property type="project" value="TreeGrafter"/>
</dbReference>
<evidence type="ECO:0000256" key="9">
    <source>
        <dbReference type="SAM" id="Phobius"/>
    </source>
</evidence>
<dbReference type="RefSeq" id="WP_022939197.1">
    <property type="nucleotide sequence ID" value="NZ_BAABZA010000001.1"/>
</dbReference>
<reference evidence="11" key="2">
    <citation type="submission" date="2022-03" db="EMBL/GenBank/DDBJ databases">
        <title>First case of bacteraemia caused by Dielma fastidiosa in a patient hospitalised with diverticulitis.</title>
        <authorList>
            <person name="Forman-Ankjaer B."/>
            <person name="Hvid-Jensen F."/>
            <person name="Kobel C.M."/>
            <person name="Greve T."/>
        </authorList>
    </citation>
    <scope>NUCLEOTIDE SEQUENCE</scope>
    <source>
        <strain evidence="11">AUH_DF_2021</strain>
    </source>
</reference>
<reference evidence="12 13" key="1">
    <citation type="submission" date="2018-05" db="EMBL/GenBank/DDBJ databases">
        <title>Genomic Encyclopedia of Type Strains, Phase IV (KMG-IV): sequencing the most valuable type-strain genomes for metagenomic binning, comparative biology and taxonomic classification.</title>
        <authorList>
            <person name="Goeker M."/>
        </authorList>
    </citation>
    <scope>NUCLEOTIDE SEQUENCE [LARGE SCALE GENOMIC DNA]</scope>
    <source>
        <strain evidence="12 13">JC118</strain>
    </source>
</reference>
<keyword evidence="4" id="KW-0762">Sugar transport</keyword>
<feature type="transmembrane region" description="Helical" evidence="9">
    <location>
        <begin position="118"/>
        <end position="138"/>
    </location>
</feature>
<evidence type="ECO:0000256" key="8">
    <source>
        <dbReference type="ARBA" id="ARBA00023136"/>
    </source>
</evidence>
<protein>
    <submittedName>
        <fullName evidence="12">Fructose-specific PTS system IIC-like component</fullName>
    </submittedName>
    <submittedName>
        <fullName evidence="11">PTS fructose transporter subunit IIC</fullName>
    </submittedName>
</protein>
<feature type="domain" description="PTS EIIC type-2" evidence="10">
    <location>
        <begin position="34"/>
        <end position="356"/>
    </location>
</feature>
<dbReference type="InterPro" id="IPR013014">
    <property type="entry name" value="PTS_EIIC_2"/>
</dbReference>
<dbReference type="InterPro" id="IPR006327">
    <property type="entry name" value="PTS_IIC_fruc"/>
</dbReference>
<keyword evidence="3" id="KW-1003">Cell membrane</keyword>
<dbReference type="PROSITE" id="PS51104">
    <property type="entry name" value="PTS_EIIC_TYPE_2"/>
    <property type="match status" value="1"/>
</dbReference>
<dbReference type="EMBL" id="QJKH01000007">
    <property type="protein sequence ID" value="PXX78590.1"/>
    <property type="molecule type" value="Genomic_DNA"/>
</dbReference>
<evidence type="ECO:0000256" key="3">
    <source>
        <dbReference type="ARBA" id="ARBA00022475"/>
    </source>
</evidence>
<gene>
    <name evidence="12" type="ORF">DES51_107131</name>
    <name evidence="11" type="ORF">MQE39_14545</name>
</gene>
<feature type="transmembrane region" description="Helical" evidence="9">
    <location>
        <begin position="290"/>
        <end position="311"/>
    </location>
</feature>
<dbReference type="Proteomes" id="UP001276902">
    <property type="component" value="Unassembled WGS sequence"/>
</dbReference>
<dbReference type="GO" id="GO:0005886">
    <property type="term" value="C:plasma membrane"/>
    <property type="evidence" value="ECO:0007669"/>
    <property type="project" value="UniProtKB-SubCell"/>
</dbReference>
<dbReference type="AlphaFoldDB" id="A0A318KM37"/>
<dbReference type="EMBL" id="JALDAW010000022">
    <property type="protein sequence ID" value="MDY5169336.1"/>
    <property type="molecule type" value="Genomic_DNA"/>
</dbReference>
<evidence type="ECO:0000256" key="1">
    <source>
        <dbReference type="ARBA" id="ARBA00004429"/>
    </source>
</evidence>
<comment type="subcellular location">
    <subcellularLocation>
        <location evidence="1">Cell inner membrane</location>
        <topology evidence="1">Multi-pass membrane protein</topology>
    </subcellularLocation>
</comment>
<dbReference type="STRING" id="1034346.GCA_000313565_02922"/>
<evidence type="ECO:0000313" key="11">
    <source>
        <dbReference type="EMBL" id="MDY5169336.1"/>
    </source>
</evidence>
<dbReference type="PANTHER" id="PTHR30505">
    <property type="entry name" value="FRUCTOSE-LIKE PERMEASE"/>
    <property type="match status" value="1"/>
</dbReference>
<keyword evidence="2" id="KW-0813">Transport</keyword>
<feature type="transmembrane region" description="Helical" evidence="9">
    <location>
        <begin position="150"/>
        <end position="171"/>
    </location>
</feature>
<evidence type="ECO:0000259" key="10">
    <source>
        <dbReference type="PROSITE" id="PS51104"/>
    </source>
</evidence>
<keyword evidence="8 9" id="KW-0472">Membrane</keyword>
<dbReference type="GeneID" id="94440667"/>
<dbReference type="PANTHER" id="PTHR30505:SF0">
    <property type="entry name" value="FRUCTOSE-LIKE PTS SYSTEM EIIBC COMPONENT-RELATED"/>
    <property type="match status" value="1"/>
</dbReference>
<evidence type="ECO:0000256" key="7">
    <source>
        <dbReference type="ARBA" id="ARBA00022989"/>
    </source>
</evidence>
<feature type="transmembrane region" description="Helical" evidence="9">
    <location>
        <begin position="44"/>
        <end position="65"/>
    </location>
</feature>
<keyword evidence="13" id="KW-1185">Reference proteome</keyword>
<dbReference type="GO" id="GO:0005351">
    <property type="term" value="F:carbohydrate:proton symporter activity"/>
    <property type="evidence" value="ECO:0007669"/>
    <property type="project" value="InterPro"/>
</dbReference>
<accession>A0A318KM37</accession>
<dbReference type="OrthoDB" id="9782569at2"/>
<dbReference type="Pfam" id="PF02378">
    <property type="entry name" value="PTS_EIIC"/>
    <property type="match status" value="1"/>
</dbReference>
<comment type="caution">
    <text evidence="12">The sequence shown here is derived from an EMBL/GenBank/DDBJ whole genome shotgun (WGS) entry which is preliminary data.</text>
</comment>
<organism evidence="12 13">
    <name type="scientific">Dielma fastidiosa</name>
    <dbReference type="NCBI Taxonomy" id="1034346"/>
    <lineage>
        <taxon>Bacteria</taxon>
        <taxon>Bacillati</taxon>
        <taxon>Bacillota</taxon>
        <taxon>Erysipelotrichia</taxon>
        <taxon>Erysipelotrichales</taxon>
        <taxon>Erysipelotrichaceae</taxon>
        <taxon>Dielma</taxon>
    </lineage>
</organism>
<sequence length="373" mass="39920">MAVNNNDLDLDFEVEVGGSNETQKESLKDMFKDPFSHMRTGISYMLPFIMLGGILKALGILIRVFPDVEFFNMCTTLGSVGMNFFVPFFGAYIAYSIADKPGLAPGFVCSYIANSNGSGYLGALISGFMVGYLTLFLVKAIRPSKMFQQIWSMFAPVIACLIVGVFLLAVLTGPISAFTSWAAAGLSNLDSSQGAVLGAIMGVLDGIDYGGPISKIASTIAGAAFSEGITTFYGARISAIMVPPLGLMIASMIKPRLFTKSEREYSKSGILLTFIGGYTELALPIVLNDIIRCTIASFCGVVTASTIGGFFGQTLSVPAMGLPSWFFVGNIPAYILSIVAGTTVTCVLIILLKTFWKRKDFDPDAEDEMMSVL</sequence>
<dbReference type="InterPro" id="IPR003352">
    <property type="entry name" value="PTS_EIIC"/>
</dbReference>
<dbReference type="NCBIfam" id="TIGR01427">
    <property type="entry name" value="PTS_IIC_fructo"/>
    <property type="match status" value="1"/>
</dbReference>
<name>A0A318KM37_9FIRM</name>
<keyword evidence="6 9" id="KW-0812">Transmembrane</keyword>
<feature type="transmembrane region" description="Helical" evidence="9">
    <location>
        <begin position="77"/>
        <end position="98"/>
    </location>
</feature>